<dbReference type="InterPro" id="IPR000544">
    <property type="entry name" value="Octanoyltransferase"/>
</dbReference>
<comment type="subcellular location">
    <subcellularLocation>
        <location evidence="5">Cytoplasm</location>
    </subcellularLocation>
</comment>
<feature type="domain" description="BPL/LPL catalytic" evidence="7">
    <location>
        <begin position="34"/>
        <end position="209"/>
    </location>
</feature>
<evidence type="ECO:0000256" key="1">
    <source>
        <dbReference type="ARBA" id="ARBA00004821"/>
    </source>
</evidence>
<protein>
    <recommendedName>
        <fullName evidence="5 6">Octanoyltransferase</fullName>
        <ecNumber evidence="5 6">2.3.1.181</ecNumber>
    </recommendedName>
    <alternativeName>
        <fullName evidence="5">Lipoate-protein ligase B</fullName>
    </alternativeName>
    <alternativeName>
        <fullName evidence="5">Lipoyl/octanoyl transferase</fullName>
    </alternativeName>
    <alternativeName>
        <fullName evidence="5">Octanoyl-[acyl-carrier-protein]-protein N-octanoyltransferase</fullName>
    </alternativeName>
</protein>
<name>A0ABS1E3R6_9GAMM</name>
<comment type="pathway">
    <text evidence="1 5 6">Protein modification; protein lipoylation via endogenous pathway; protein N(6)-(lipoyl)lysine from octanoyl-[acyl-carrier-protein]: step 1/2.</text>
</comment>
<dbReference type="SUPFAM" id="SSF55681">
    <property type="entry name" value="Class II aaRS and biotin synthetases"/>
    <property type="match status" value="1"/>
</dbReference>
<feature type="binding site" evidence="5">
    <location>
        <begin position="73"/>
        <end position="80"/>
    </location>
    <ligand>
        <name>substrate</name>
    </ligand>
</feature>
<dbReference type="Proteomes" id="UP000738126">
    <property type="component" value="Unassembled WGS sequence"/>
</dbReference>
<dbReference type="PROSITE" id="PS51733">
    <property type="entry name" value="BPL_LPL_CATALYTIC"/>
    <property type="match status" value="1"/>
</dbReference>
<dbReference type="PANTHER" id="PTHR10993:SF7">
    <property type="entry name" value="LIPOYLTRANSFERASE 2, MITOCHONDRIAL-RELATED"/>
    <property type="match status" value="1"/>
</dbReference>
<comment type="caution">
    <text evidence="8">The sequence shown here is derived from an EMBL/GenBank/DDBJ whole genome shotgun (WGS) entry which is preliminary data.</text>
</comment>
<dbReference type="EMBL" id="NRSH01000025">
    <property type="protein sequence ID" value="MBK1726143.1"/>
    <property type="molecule type" value="Genomic_DNA"/>
</dbReference>
<dbReference type="RefSeq" id="WP_200256944.1">
    <property type="nucleotide sequence ID" value="NZ_NRSH01000025.1"/>
</dbReference>
<evidence type="ECO:0000256" key="4">
    <source>
        <dbReference type="ARBA" id="ARBA00024732"/>
    </source>
</evidence>
<dbReference type="Gene3D" id="3.30.930.10">
    <property type="entry name" value="Bira Bifunctional Protein, Domain 2"/>
    <property type="match status" value="1"/>
</dbReference>
<dbReference type="NCBIfam" id="TIGR00214">
    <property type="entry name" value="lipB"/>
    <property type="match status" value="1"/>
</dbReference>
<keyword evidence="5" id="KW-0963">Cytoplasm</keyword>
<dbReference type="CDD" id="cd16444">
    <property type="entry name" value="LipB"/>
    <property type="match status" value="1"/>
</dbReference>
<keyword evidence="9" id="KW-1185">Reference proteome</keyword>
<dbReference type="InterPro" id="IPR004143">
    <property type="entry name" value="BPL_LPL_catalytic"/>
</dbReference>
<comment type="miscellaneous">
    <text evidence="5">In the reaction, the free carboxyl group of octanoic acid is attached via an amide linkage to the epsilon-amino group of a specific lysine residue of lipoyl domains of lipoate-dependent enzymes.</text>
</comment>
<dbReference type="InterPro" id="IPR020605">
    <property type="entry name" value="Octanoyltransferase_CS"/>
</dbReference>
<evidence type="ECO:0000313" key="9">
    <source>
        <dbReference type="Proteomes" id="UP000738126"/>
    </source>
</evidence>
<evidence type="ECO:0000256" key="3">
    <source>
        <dbReference type="ARBA" id="ARBA00023315"/>
    </source>
</evidence>
<accession>A0ABS1E3R6</accession>
<comment type="catalytic activity">
    <reaction evidence="5 6">
        <text>octanoyl-[ACP] + L-lysyl-[protein] = N(6)-octanoyl-L-lysyl-[protein] + holo-[ACP] + H(+)</text>
        <dbReference type="Rhea" id="RHEA:17665"/>
        <dbReference type="Rhea" id="RHEA-COMP:9636"/>
        <dbReference type="Rhea" id="RHEA-COMP:9685"/>
        <dbReference type="Rhea" id="RHEA-COMP:9752"/>
        <dbReference type="Rhea" id="RHEA-COMP:9928"/>
        <dbReference type="ChEBI" id="CHEBI:15378"/>
        <dbReference type="ChEBI" id="CHEBI:29969"/>
        <dbReference type="ChEBI" id="CHEBI:64479"/>
        <dbReference type="ChEBI" id="CHEBI:78463"/>
        <dbReference type="ChEBI" id="CHEBI:78809"/>
        <dbReference type="EC" id="2.3.1.181"/>
    </reaction>
</comment>
<feature type="active site" description="Acyl-thioester intermediate" evidence="5">
    <location>
        <position position="171"/>
    </location>
</feature>
<dbReference type="EC" id="2.3.1.181" evidence="5 6"/>
<evidence type="ECO:0000256" key="5">
    <source>
        <dbReference type="HAMAP-Rule" id="MF_00013"/>
    </source>
</evidence>
<keyword evidence="2 5" id="KW-0808">Transferase</keyword>
<evidence type="ECO:0000256" key="2">
    <source>
        <dbReference type="ARBA" id="ARBA00022679"/>
    </source>
</evidence>
<dbReference type="PIRSF" id="PIRSF016262">
    <property type="entry name" value="LPLase"/>
    <property type="match status" value="1"/>
</dbReference>
<gene>
    <name evidence="5" type="primary">lipB</name>
    <name evidence="8" type="ORF">CKO13_03710</name>
</gene>
<dbReference type="PANTHER" id="PTHR10993">
    <property type="entry name" value="OCTANOYLTRANSFERASE"/>
    <property type="match status" value="1"/>
</dbReference>
<feature type="site" description="Lowers pKa of active site Cys" evidence="5">
    <location>
        <position position="137"/>
    </location>
</feature>
<reference evidence="8 9" key="1">
    <citation type="journal article" date="2020" name="Microorganisms">
        <title>Osmotic Adaptation and Compatible Solute Biosynthesis of Phototrophic Bacteria as Revealed from Genome Analyses.</title>
        <authorList>
            <person name="Imhoff J.F."/>
            <person name="Rahn T."/>
            <person name="Kunzel S."/>
            <person name="Keller A."/>
            <person name="Neulinger S.C."/>
        </authorList>
    </citation>
    <scope>NUCLEOTIDE SEQUENCE [LARGE SCALE GENOMIC DNA]</scope>
    <source>
        <strain evidence="8 9">DSM 15116</strain>
    </source>
</reference>
<evidence type="ECO:0000313" key="8">
    <source>
        <dbReference type="EMBL" id="MBK1726143.1"/>
    </source>
</evidence>
<evidence type="ECO:0000256" key="6">
    <source>
        <dbReference type="PIRNR" id="PIRNR016262"/>
    </source>
</evidence>
<dbReference type="HAMAP" id="MF_00013">
    <property type="entry name" value="LipB"/>
    <property type="match status" value="1"/>
</dbReference>
<evidence type="ECO:0000259" key="7">
    <source>
        <dbReference type="PROSITE" id="PS51733"/>
    </source>
</evidence>
<dbReference type="Pfam" id="PF21948">
    <property type="entry name" value="LplA-B_cat"/>
    <property type="match status" value="1"/>
</dbReference>
<dbReference type="InterPro" id="IPR045864">
    <property type="entry name" value="aa-tRNA-synth_II/BPL/LPL"/>
</dbReference>
<dbReference type="PROSITE" id="PS01313">
    <property type="entry name" value="LIPB"/>
    <property type="match status" value="1"/>
</dbReference>
<dbReference type="NCBIfam" id="NF010922">
    <property type="entry name" value="PRK14342.1"/>
    <property type="match status" value="1"/>
</dbReference>
<organism evidence="8 9">
    <name type="scientific">Halorhodospira neutriphila</name>
    <dbReference type="NCBI Taxonomy" id="168379"/>
    <lineage>
        <taxon>Bacteria</taxon>
        <taxon>Pseudomonadati</taxon>
        <taxon>Pseudomonadota</taxon>
        <taxon>Gammaproteobacteria</taxon>
        <taxon>Chromatiales</taxon>
        <taxon>Ectothiorhodospiraceae</taxon>
        <taxon>Halorhodospira</taxon>
    </lineage>
</organism>
<comment type="similarity">
    <text evidence="5 6">Belongs to the LipB family.</text>
</comment>
<sequence>MLDPLQAIRTRYLGEQPYEPTWAAMRRLTLERDAASADELWIVRHPPVYTLGQAGRREHLLDPGETPVVATDRGGQVTWHGPGQIVAYPLLDLRRWGLGVRTLVEALEQAAISLLAAHGVASHRREGAPGVYVNGAKIAALGIRIRNGCSYHGLALNVSNDLEPFRRINPCGYAGLATTRMRDQGVAAPLERLEAELAVHLLEAVAAARR</sequence>
<comment type="function">
    <text evidence="4 5 6">Catalyzes the transfer of endogenously produced octanoic acid from octanoyl-acyl-carrier-protein onto the lipoyl domains of lipoate-dependent enzymes. Lipoyl-ACP can also act as a substrate although octanoyl-ACP is likely to be the physiological substrate.</text>
</comment>
<feature type="binding site" evidence="5">
    <location>
        <begin position="140"/>
        <end position="142"/>
    </location>
    <ligand>
        <name>substrate</name>
    </ligand>
</feature>
<keyword evidence="3 5" id="KW-0012">Acyltransferase</keyword>
<feature type="binding site" evidence="5">
    <location>
        <begin position="153"/>
        <end position="155"/>
    </location>
    <ligand>
        <name>substrate</name>
    </ligand>
</feature>
<proteinExistence type="inferred from homology"/>